<dbReference type="AlphaFoldDB" id="A0A1H1Y0M3"/>
<keyword evidence="2" id="KW-1185">Reference proteome</keyword>
<evidence type="ECO:0000313" key="2">
    <source>
        <dbReference type="Proteomes" id="UP000199597"/>
    </source>
</evidence>
<name>A0A1H1Y0M3_9MICO</name>
<gene>
    <name evidence="1" type="ORF">SAMN04489752_3504</name>
</gene>
<dbReference type="STRING" id="1136497.SAMN04489752_3504"/>
<evidence type="ECO:0000313" key="1">
    <source>
        <dbReference type="EMBL" id="SDT14971.1"/>
    </source>
</evidence>
<reference evidence="2" key="1">
    <citation type="submission" date="2016-10" db="EMBL/GenBank/DDBJ databases">
        <authorList>
            <person name="Varghese N."/>
            <person name="Submissions S."/>
        </authorList>
    </citation>
    <scope>NUCLEOTIDE SEQUENCE [LARGE SCALE GENOMIC DNA]</scope>
    <source>
        <strain evidence="2">DSM 23676</strain>
    </source>
</reference>
<dbReference type="EMBL" id="LT629766">
    <property type="protein sequence ID" value="SDT14971.1"/>
    <property type="molecule type" value="Genomic_DNA"/>
</dbReference>
<sequence>MAEEKIDVEMQDTGEFLASIHSTTGTDEIVLMFEDAEEVTDGVLGNDEATARATVEFLLSHQPAGDLPDRIDLVDIAAAYDGAIESIRKLRG</sequence>
<proteinExistence type="predicted"/>
<organism evidence="1 2">
    <name type="scientific">Brevibacterium siliguriense</name>
    <dbReference type="NCBI Taxonomy" id="1136497"/>
    <lineage>
        <taxon>Bacteria</taxon>
        <taxon>Bacillati</taxon>
        <taxon>Actinomycetota</taxon>
        <taxon>Actinomycetes</taxon>
        <taxon>Micrococcales</taxon>
        <taxon>Brevibacteriaceae</taxon>
        <taxon>Brevibacterium</taxon>
    </lineage>
</organism>
<dbReference type="Proteomes" id="UP000199597">
    <property type="component" value="Chromosome I"/>
</dbReference>
<dbReference type="RefSeq" id="WP_092016726.1">
    <property type="nucleotide sequence ID" value="NZ_LT629766.1"/>
</dbReference>
<protein>
    <submittedName>
        <fullName evidence="1">Uncharacterized protein</fullName>
    </submittedName>
</protein>
<dbReference type="OrthoDB" id="4553542at2"/>
<accession>A0A1H1Y0M3</accession>